<evidence type="ECO:0000256" key="8">
    <source>
        <dbReference type="PIRSR" id="PIRSR602401-1"/>
    </source>
</evidence>
<dbReference type="GO" id="GO:0016705">
    <property type="term" value="F:oxidoreductase activity, acting on paired donors, with incorporation or reduction of molecular oxygen"/>
    <property type="evidence" value="ECO:0007669"/>
    <property type="project" value="InterPro"/>
</dbReference>
<evidence type="ECO:0000256" key="9">
    <source>
        <dbReference type="RuleBase" id="RU000461"/>
    </source>
</evidence>
<evidence type="ECO:0000256" key="1">
    <source>
        <dbReference type="ARBA" id="ARBA00001971"/>
    </source>
</evidence>
<dbReference type="Proteomes" id="UP000030671">
    <property type="component" value="Unassembled WGS sequence"/>
</dbReference>
<dbReference type="GeneID" id="20678472"/>
<comment type="cofactor">
    <cofactor evidence="1 8">
        <name>heme</name>
        <dbReference type="ChEBI" id="CHEBI:30413"/>
    </cofactor>
</comment>
<dbReference type="InterPro" id="IPR036396">
    <property type="entry name" value="Cyt_P450_sf"/>
</dbReference>
<dbReference type="AlphaFoldDB" id="W4KNF0"/>
<dbReference type="STRING" id="747525.W4KNF0"/>
<evidence type="ECO:0000256" key="5">
    <source>
        <dbReference type="ARBA" id="ARBA00023002"/>
    </source>
</evidence>
<sequence length="594" mass="67307">MVSPGVQYLVTNLPTIVFPLGALWYATNCLEAYTSVNIPRWTVVLAAGLSFPLHSVVTSAVADFKNRRRAAAMGAVLAPTVRDKWPFNLGILARLIRSFYDGYPGDFLLEVIPKYGHTFYLAAGSDTRLLTMEPHHIKSILATDFESWEKGSIFRDSMNSVLGTGVFNADGEMWKFHRSMTRPFFNKERITDFDIFDRHALDAISQAQQRLKAGFPIDFQDLASRFTLDSAAEFLFGQDVRSLSAGFPYPQGSPEATVFDNSHHPSNQFSHAFGEAQRMIAFRSFFGARWRAVEMRKDSTKDHMQKINDYINPILNEAVRRKRELKAIKGDPSHSAEAENMLEHLVNYTEDPVVLRDEILNIMIAGRDTTAATLTFGLYMLSRHPEVFRRLRAEIIGQVGMRRPTYEELRNLKYLRAFINETLRLYPIVPFDLRTSTKPTVLPPTTPGQKPFYIPAGTRCLYSVFVMQRRTDLWGPDALEFDPDRFIDERVQKYLTPNPFIFLPFNAGPRICLGQQFAYNEASFMLIRLLQSFSSVELAQDAQPSGTIPPASWALVKGIQSTEKIMPKSHLTMYIDGGLWVRLGDAVEEAKAAV</sequence>
<dbReference type="InParanoid" id="W4KNF0"/>
<proteinExistence type="inferred from homology"/>
<evidence type="ECO:0000256" key="4">
    <source>
        <dbReference type="ARBA" id="ARBA00022723"/>
    </source>
</evidence>
<keyword evidence="3 8" id="KW-0349">Heme</keyword>
<reference evidence="10 11" key="1">
    <citation type="journal article" date="2012" name="New Phytol.">
        <title>Insight into trade-off between wood decay and parasitism from the genome of a fungal forest pathogen.</title>
        <authorList>
            <person name="Olson A."/>
            <person name="Aerts A."/>
            <person name="Asiegbu F."/>
            <person name="Belbahri L."/>
            <person name="Bouzid O."/>
            <person name="Broberg A."/>
            <person name="Canback B."/>
            <person name="Coutinho P.M."/>
            <person name="Cullen D."/>
            <person name="Dalman K."/>
            <person name="Deflorio G."/>
            <person name="van Diepen L.T."/>
            <person name="Dunand C."/>
            <person name="Duplessis S."/>
            <person name="Durling M."/>
            <person name="Gonthier P."/>
            <person name="Grimwood J."/>
            <person name="Fossdal C.G."/>
            <person name="Hansson D."/>
            <person name="Henrissat B."/>
            <person name="Hietala A."/>
            <person name="Himmelstrand K."/>
            <person name="Hoffmeister D."/>
            <person name="Hogberg N."/>
            <person name="James T.Y."/>
            <person name="Karlsson M."/>
            <person name="Kohler A."/>
            <person name="Kues U."/>
            <person name="Lee Y.H."/>
            <person name="Lin Y.C."/>
            <person name="Lind M."/>
            <person name="Lindquist E."/>
            <person name="Lombard V."/>
            <person name="Lucas S."/>
            <person name="Lunden K."/>
            <person name="Morin E."/>
            <person name="Murat C."/>
            <person name="Park J."/>
            <person name="Raffaello T."/>
            <person name="Rouze P."/>
            <person name="Salamov A."/>
            <person name="Schmutz J."/>
            <person name="Solheim H."/>
            <person name="Stahlberg J."/>
            <person name="Velez H."/>
            <person name="de Vries R.P."/>
            <person name="Wiebenga A."/>
            <person name="Woodward S."/>
            <person name="Yakovlev I."/>
            <person name="Garbelotto M."/>
            <person name="Martin F."/>
            <person name="Grigoriev I.V."/>
            <person name="Stenlid J."/>
        </authorList>
    </citation>
    <scope>NUCLEOTIDE SEQUENCE [LARGE SCALE GENOMIC DNA]</scope>
    <source>
        <strain evidence="10 11">TC 32-1</strain>
    </source>
</reference>
<keyword evidence="6 8" id="KW-0408">Iron</keyword>
<keyword evidence="4 8" id="KW-0479">Metal-binding</keyword>
<dbReference type="EMBL" id="KI925454">
    <property type="protein sequence ID" value="ETW87353.1"/>
    <property type="molecule type" value="Genomic_DNA"/>
</dbReference>
<dbReference type="Pfam" id="PF00067">
    <property type="entry name" value="p450"/>
    <property type="match status" value="1"/>
</dbReference>
<keyword evidence="7 9" id="KW-0503">Monooxygenase</keyword>
<dbReference type="PRINTS" id="PR00385">
    <property type="entry name" value="P450"/>
</dbReference>
<dbReference type="InterPro" id="IPR047146">
    <property type="entry name" value="Cyt_P450_E_CYP52_fungi"/>
</dbReference>
<dbReference type="GO" id="GO:0020037">
    <property type="term" value="F:heme binding"/>
    <property type="evidence" value="ECO:0007669"/>
    <property type="project" value="InterPro"/>
</dbReference>
<evidence type="ECO:0000256" key="2">
    <source>
        <dbReference type="ARBA" id="ARBA00010617"/>
    </source>
</evidence>
<dbReference type="GO" id="GO:0004497">
    <property type="term" value="F:monooxygenase activity"/>
    <property type="evidence" value="ECO:0007669"/>
    <property type="project" value="UniProtKB-KW"/>
</dbReference>
<dbReference type="InterPro" id="IPR017972">
    <property type="entry name" value="Cyt_P450_CS"/>
</dbReference>
<comment type="similarity">
    <text evidence="2 9">Belongs to the cytochrome P450 family.</text>
</comment>
<evidence type="ECO:0000256" key="3">
    <source>
        <dbReference type="ARBA" id="ARBA00022617"/>
    </source>
</evidence>
<dbReference type="SUPFAM" id="SSF48264">
    <property type="entry name" value="Cytochrome P450"/>
    <property type="match status" value="1"/>
</dbReference>
<dbReference type="Gene3D" id="1.10.630.10">
    <property type="entry name" value="Cytochrome P450"/>
    <property type="match status" value="1"/>
</dbReference>
<dbReference type="CDD" id="cd11063">
    <property type="entry name" value="CYP52"/>
    <property type="match status" value="1"/>
</dbReference>
<evidence type="ECO:0000256" key="6">
    <source>
        <dbReference type="ARBA" id="ARBA00023004"/>
    </source>
</evidence>
<protein>
    <submittedName>
        <fullName evidence="10">Cytochrome P450 monooxygenase 52</fullName>
    </submittedName>
</protein>
<dbReference type="HOGENOM" id="CLU_001570_27_0_1"/>
<evidence type="ECO:0000313" key="11">
    <source>
        <dbReference type="Proteomes" id="UP000030671"/>
    </source>
</evidence>
<organism evidence="10 11">
    <name type="scientific">Heterobasidion irregulare (strain TC 32-1)</name>
    <dbReference type="NCBI Taxonomy" id="747525"/>
    <lineage>
        <taxon>Eukaryota</taxon>
        <taxon>Fungi</taxon>
        <taxon>Dikarya</taxon>
        <taxon>Basidiomycota</taxon>
        <taxon>Agaricomycotina</taxon>
        <taxon>Agaricomycetes</taxon>
        <taxon>Russulales</taxon>
        <taxon>Bondarzewiaceae</taxon>
        <taxon>Heterobasidion</taxon>
        <taxon>Heterobasidion annosum species complex</taxon>
    </lineage>
</organism>
<accession>W4KNF0</accession>
<name>W4KNF0_HETIT</name>
<gene>
    <name evidence="10" type="primary">cyp52</name>
    <name evidence="10" type="ORF">HETIRDRAFT_59406</name>
</gene>
<dbReference type="PANTHER" id="PTHR24287:SF1">
    <property type="entry name" value="P450, PUTATIVE (EUROFUNG)-RELATED"/>
    <property type="match status" value="1"/>
</dbReference>
<keyword evidence="11" id="KW-1185">Reference proteome</keyword>
<evidence type="ECO:0000313" key="10">
    <source>
        <dbReference type="EMBL" id="ETW87353.1"/>
    </source>
</evidence>
<keyword evidence="5 9" id="KW-0560">Oxidoreductase</keyword>
<dbReference type="PROSITE" id="PS00086">
    <property type="entry name" value="CYTOCHROME_P450"/>
    <property type="match status" value="1"/>
</dbReference>
<dbReference type="eggNOG" id="KOG0157">
    <property type="taxonomic scope" value="Eukaryota"/>
</dbReference>
<dbReference type="GO" id="GO:0005506">
    <property type="term" value="F:iron ion binding"/>
    <property type="evidence" value="ECO:0007669"/>
    <property type="project" value="InterPro"/>
</dbReference>
<dbReference type="PANTHER" id="PTHR24287">
    <property type="entry name" value="P450, PUTATIVE (EUROFUNG)-RELATED"/>
    <property type="match status" value="1"/>
</dbReference>
<dbReference type="InterPro" id="IPR001128">
    <property type="entry name" value="Cyt_P450"/>
</dbReference>
<dbReference type="RefSeq" id="XP_009540406.1">
    <property type="nucleotide sequence ID" value="XM_009542111.1"/>
</dbReference>
<evidence type="ECO:0000256" key="7">
    <source>
        <dbReference type="ARBA" id="ARBA00023033"/>
    </source>
</evidence>
<feature type="binding site" description="axial binding residue" evidence="8">
    <location>
        <position position="512"/>
    </location>
    <ligand>
        <name>heme</name>
        <dbReference type="ChEBI" id="CHEBI:30413"/>
    </ligand>
    <ligandPart>
        <name>Fe</name>
        <dbReference type="ChEBI" id="CHEBI:18248"/>
    </ligandPart>
</feature>
<dbReference type="KEGG" id="hir:HETIRDRAFT_59406"/>
<dbReference type="OrthoDB" id="1470350at2759"/>
<dbReference type="InterPro" id="IPR002401">
    <property type="entry name" value="Cyt_P450_E_grp-I"/>
</dbReference>
<dbReference type="PRINTS" id="PR00463">
    <property type="entry name" value="EP450I"/>
</dbReference>